<protein>
    <recommendedName>
        <fullName evidence="4">Transmembrane protein</fullName>
    </recommendedName>
</protein>
<keyword evidence="1" id="KW-0812">Transmembrane</keyword>
<gene>
    <name evidence="2" type="ORF">GCM10025862_23170</name>
</gene>
<dbReference type="EMBL" id="BSUJ01000001">
    <property type="protein sequence ID" value="GMA20296.1"/>
    <property type="molecule type" value="Genomic_DNA"/>
</dbReference>
<keyword evidence="1" id="KW-1133">Transmembrane helix</keyword>
<dbReference type="RefSeq" id="WP_241445657.1">
    <property type="nucleotide sequence ID" value="NZ_BSUJ01000001.1"/>
</dbReference>
<evidence type="ECO:0000313" key="3">
    <source>
        <dbReference type="Proteomes" id="UP001157109"/>
    </source>
</evidence>
<sequence length="99" mass="10087">MNNVALALDAAWKVLAAGLILGAGLPALFAVGVRSMAYGSGGDAEVDHQAPHPIGKLVAVVCFAVVLAAIALGITFIVASGFGKELSFEHIYPILKDKG</sequence>
<feature type="transmembrane region" description="Helical" evidence="1">
    <location>
        <begin position="54"/>
        <end position="79"/>
    </location>
</feature>
<keyword evidence="1" id="KW-0472">Membrane</keyword>
<organism evidence="2 3">
    <name type="scientific">Arsenicicoccus piscis</name>
    <dbReference type="NCBI Taxonomy" id="673954"/>
    <lineage>
        <taxon>Bacteria</taxon>
        <taxon>Bacillati</taxon>
        <taxon>Actinomycetota</taxon>
        <taxon>Actinomycetes</taxon>
        <taxon>Micrococcales</taxon>
        <taxon>Intrasporangiaceae</taxon>
        <taxon>Arsenicicoccus</taxon>
    </lineage>
</organism>
<comment type="caution">
    <text evidence="2">The sequence shown here is derived from an EMBL/GenBank/DDBJ whole genome shotgun (WGS) entry which is preliminary data.</text>
</comment>
<dbReference type="Proteomes" id="UP001157109">
    <property type="component" value="Unassembled WGS sequence"/>
</dbReference>
<proteinExistence type="predicted"/>
<keyword evidence="3" id="KW-1185">Reference proteome</keyword>
<accession>A0ABQ6HPN2</accession>
<evidence type="ECO:0000313" key="2">
    <source>
        <dbReference type="EMBL" id="GMA20296.1"/>
    </source>
</evidence>
<name>A0ABQ6HPN2_9MICO</name>
<reference evidence="3" key="1">
    <citation type="journal article" date="2019" name="Int. J. Syst. Evol. Microbiol.">
        <title>The Global Catalogue of Microorganisms (GCM) 10K type strain sequencing project: providing services to taxonomists for standard genome sequencing and annotation.</title>
        <authorList>
            <consortium name="The Broad Institute Genomics Platform"/>
            <consortium name="The Broad Institute Genome Sequencing Center for Infectious Disease"/>
            <person name="Wu L."/>
            <person name="Ma J."/>
        </authorList>
    </citation>
    <scope>NUCLEOTIDE SEQUENCE [LARGE SCALE GENOMIC DNA]</scope>
    <source>
        <strain evidence="3">NBRC 105830</strain>
    </source>
</reference>
<evidence type="ECO:0000256" key="1">
    <source>
        <dbReference type="SAM" id="Phobius"/>
    </source>
</evidence>
<evidence type="ECO:0008006" key="4">
    <source>
        <dbReference type="Google" id="ProtNLM"/>
    </source>
</evidence>